<evidence type="ECO:0000313" key="2">
    <source>
        <dbReference type="EMBL" id="EJK63018.1"/>
    </source>
</evidence>
<sequence>RGKLDKARVDRLVGIGFLFAGDAKAAWREAKGEVWETRFGELKQYRNEHGHCNVPKGQGELGIWVKNQRSLFKNNNLVQTRIDLLRSIDFEWSLNGDATVRTNHLSVADSINDEFIGDEDVEEVRAVQGMNDGEPLVPRLPPMRLLDVLDGDRDWGWA</sequence>
<evidence type="ECO:0000259" key="1">
    <source>
        <dbReference type="Pfam" id="PF03457"/>
    </source>
</evidence>
<dbReference type="OMA" id="FLWRCEQ"/>
<dbReference type="InterPro" id="IPR005114">
    <property type="entry name" value="Helicase_assoc"/>
</dbReference>
<proteinExistence type="predicted"/>
<dbReference type="PANTHER" id="PTHR33418:SF1">
    <property type="entry name" value="HELICASE-ASSOCIATED DOMAIN-CONTAINING PROTEIN"/>
    <property type="match status" value="1"/>
</dbReference>
<accession>K0SA32</accession>
<feature type="domain" description="Helicase-associated" evidence="1">
    <location>
        <begin position="33"/>
        <end position="90"/>
    </location>
</feature>
<dbReference type="EMBL" id="AGNL01018482">
    <property type="protein sequence ID" value="EJK63018.1"/>
    <property type="molecule type" value="Genomic_DNA"/>
</dbReference>
<dbReference type="Gene3D" id="6.10.140.530">
    <property type="match status" value="1"/>
</dbReference>
<protein>
    <recommendedName>
        <fullName evidence="1">Helicase-associated domain-containing protein</fullName>
    </recommendedName>
</protein>
<dbReference type="PANTHER" id="PTHR33418">
    <property type="entry name" value="HELICASE-ASSOCIATED"/>
    <property type="match status" value="1"/>
</dbReference>
<dbReference type="AlphaFoldDB" id="K0SA32"/>
<dbReference type="OrthoDB" id="44064at2759"/>
<keyword evidence="3" id="KW-1185">Reference proteome</keyword>
<feature type="non-terminal residue" evidence="2">
    <location>
        <position position="1"/>
    </location>
</feature>
<dbReference type="Pfam" id="PF03457">
    <property type="entry name" value="HA"/>
    <property type="match status" value="1"/>
</dbReference>
<comment type="caution">
    <text evidence="2">The sequence shown here is derived from an EMBL/GenBank/DDBJ whole genome shotgun (WGS) entry which is preliminary data.</text>
</comment>
<reference evidence="2 3" key="1">
    <citation type="journal article" date="2012" name="Genome Biol.">
        <title>Genome and low-iron response of an oceanic diatom adapted to chronic iron limitation.</title>
        <authorList>
            <person name="Lommer M."/>
            <person name="Specht M."/>
            <person name="Roy A.S."/>
            <person name="Kraemer L."/>
            <person name="Andreson R."/>
            <person name="Gutowska M.A."/>
            <person name="Wolf J."/>
            <person name="Bergner S.V."/>
            <person name="Schilhabel M.B."/>
            <person name="Klostermeier U.C."/>
            <person name="Beiko R.G."/>
            <person name="Rosenstiel P."/>
            <person name="Hippler M."/>
            <person name="Laroche J."/>
        </authorList>
    </citation>
    <scope>NUCLEOTIDE SEQUENCE [LARGE SCALE GENOMIC DNA]</scope>
    <source>
        <strain evidence="2 3">CCMP1005</strain>
    </source>
</reference>
<name>K0SA32_THAOC</name>
<organism evidence="2 3">
    <name type="scientific">Thalassiosira oceanica</name>
    <name type="common">Marine diatom</name>
    <dbReference type="NCBI Taxonomy" id="159749"/>
    <lineage>
        <taxon>Eukaryota</taxon>
        <taxon>Sar</taxon>
        <taxon>Stramenopiles</taxon>
        <taxon>Ochrophyta</taxon>
        <taxon>Bacillariophyta</taxon>
        <taxon>Coscinodiscophyceae</taxon>
        <taxon>Thalassiosirophycidae</taxon>
        <taxon>Thalassiosirales</taxon>
        <taxon>Thalassiosiraceae</taxon>
        <taxon>Thalassiosira</taxon>
    </lineage>
</organism>
<dbReference type="Proteomes" id="UP000266841">
    <property type="component" value="Unassembled WGS sequence"/>
</dbReference>
<gene>
    <name evidence="2" type="ORF">THAOC_16350</name>
</gene>
<evidence type="ECO:0000313" key="3">
    <source>
        <dbReference type="Proteomes" id="UP000266841"/>
    </source>
</evidence>